<dbReference type="EMBL" id="AOIU01000044">
    <property type="protein sequence ID" value="ELZ20837.1"/>
    <property type="molecule type" value="Genomic_DNA"/>
</dbReference>
<reference evidence="4 5" key="1">
    <citation type="journal article" date="2014" name="PLoS Genet.">
        <title>Phylogenetically driven sequencing of extremely halophilic archaea reveals strategies for static and dynamic osmo-response.</title>
        <authorList>
            <person name="Becker E.A."/>
            <person name="Seitzer P.M."/>
            <person name="Tritt A."/>
            <person name="Larsen D."/>
            <person name="Krusor M."/>
            <person name="Yao A.I."/>
            <person name="Wu D."/>
            <person name="Madern D."/>
            <person name="Eisen J.A."/>
            <person name="Darling A.E."/>
            <person name="Facciotti M.T."/>
        </authorList>
    </citation>
    <scope>NUCLEOTIDE SEQUENCE [LARGE SCALE GENOMIC DNA]</scope>
    <source>
        <strain evidence="4 5">2-9-1</strain>
    </source>
</reference>
<dbReference type="PATRIC" id="fig|797114.5.peg.3956"/>
<dbReference type="Proteomes" id="UP000011626">
    <property type="component" value="Unassembled WGS sequence"/>
</dbReference>
<dbReference type="AlphaFoldDB" id="M0CEP5"/>
<feature type="coiled-coil region" evidence="3">
    <location>
        <begin position="320"/>
        <end position="447"/>
    </location>
</feature>
<dbReference type="PANTHER" id="PTHR32114:SF2">
    <property type="entry name" value="ABC TRANSPORTER ABCH.3"/>
    <property type="match status" value="1"/>
</dbReference>
<name>M0CEP5_9EURY</name>
<dbReference type="InterPro" id="IPR027417">
    <property type="entry name" value="P-loop_NTPase"/>
</dbReference>
<comment type="similarity">
    <text evidence="2">Belongs to the Sph1/Sph2 family.</text>
</comment>
<keyword evidence="5" id="KW-1185">Reference proteome</keyword>
<keyword evidence="1 3" id="KW-0175">Coiled coil</keyword>
<protein>
    <submittedName>
        <fullName evidence="4">ATPase invovled in DNA repair</fullName>
    </submittedName>
</protein>
<evidence type="ECO:0000313" key="5">
    <source>
        <dbReference type="Proteomes" id="UP000011626"/>
    </source>
</evidence>
<dbReference type="STRING" id="797114.C475_19598"/>
<dbReference type="PANTHER" id="PTHR32114">
    <property type="entry name" value="ABC TRANSPORTER ABCH.3"/>
    <property type="match status" value="1"/>
</dbReference>
<evidence type="ECO:0000256" key="2">
    <source>
        <dbReference type="ARBA" id="ARBA00049666"/>
    </source>
</evidence>
<dbReference type="Gene3D" id="3.40.50.300">
    <property type="entry name" value="P-loop containing nucleotide triphosphate hydrolases"/>
    <property type="match status" value="2"/>
</dbReference>
<accession>M0CEP5</accession>
<evidence type="ECO:0000313" key="4">
    <source>
        <dbReference type="EMBL" id="ELZ20837.1"/>
    </source>
</evidence>
<organism evidence="4 5">
    <name type="scientific">Halosimplex carlsbadense 2-9-1</name>
    <dbReference type="NCBI Taxonomy" id="797114"/>
    <lineage>
        <taxon>Archaea</taxon>
        <taxon>Methanobacteriati</taxon>
        <taxon>Methanobacteriota</taxon>
        <taxon>Stenosarchaea group</taxon>
        <taxon>Halobacteria</taxon>
        <taxon>Halobacteriales</taxon>
        <taxon>Haloarculaceae</taxon>
        <taxon>Halosimplex</taxon>
    </lineage>
</organism>
<comment type="caution">
    <text evidence="4">The sequence shown here is derived from an EMBL/GenBank/DDBJ whole genome shotgun (WGS) entry which is preliminary data.</text>
</comment>
<feature type="coiled-coil region" evidence="3">
    <location>
        <begin position="140"/>
        <end position="222"/>
    </location>
</feature>
<dbReference type="eggNOG" id="arCOG00368">
    <property type="taxonomic scope" value="Archaea"/>
</dbReference>
<dbReference type="SUPFAM" id="SSF52540">
    <property type="entry name" value="P-loop containing nucleoside triphosphate hydrolases"/>
    <property type="match status" value="1"/>
</dbReference>
<evidence type="ECO:0000256" key="1">
    <source>
        <dbReference type="ARBA" id="ARBA00023054"/>
    </source>
</evidence>
<sequence length="608" mass="69442">MAAADVGESVTVAVELEFSHEGAEYTAKRTAAFRKRTQGDYDGEIIDDDLTVAIRNDGETREPGNPKNTLEKVIPERLSDLFFFDGEDIDELSQFENREHVQEAIQNIMGLTILERATRHLETVAGRFEDEAAETGSDELATLIEDKKEFEQSIEELKTQRTDKQRAKKQVQERIQYCNQQLENLEDTKALQQQRQKNLDSIDDLEQEVADIEDDLRAQINRNGFITVGMPLITDTAEDINRLREQGDLPSRLSNEYLNTLLEAHECICGRPLDHGTEPYGQVASMKGDVSTDGVDQAALRLVGGLEQFSERKEEFSTETAECIANRKEKRDEISNLEERNDDISSELQEMETEAGDGLSIQELESERADKLAEKENLNKEIGQLSEKIEQKQTSLDEIEEEIQQHRDKEEEARLARRRQYAAERVQHDLQDSFDELKDRVRNWSDERVRTTFDQIASKNYSAGINESFSLEIYREDQDGNRVTTDISTGERQIASLAFIGSLVKIAQDRYENDSEYDYFTGGIYPLVMDSPFGALDNEHREEVSRVIPELGSQVIVLATDSQWEGPVAERMSDRIEQQYWLDYQQEGDENGRPLTHIRSEQAAMAGE</sequence>
<gene>
    <name evidence="4" type="ORF">C475_19598</name>
</gene>
<evidence type="ECO:0000256" key="3">
    <source>
        <dbReference type="SAM" id="Coils"/>
    </source>
</evidence>
<proteinExistence type="inferred from homology"/>